<sequence>MKIAIRVGEVEIIYEENKEDKSSLLFNEYAVKESSAGGKTHADNLIIRIKDLANTAAEIDRKMWAKP</sequence>
<evidence type="ECO:0000313" key="2">
    <source>
        <dbReference type="Proteomes" id="UP000704611"/>
    </source>
</evidence>
<evidence type="ECO:0000313" key="1">
    <source>
        <dbReference type="EMBL" id="MBV2127965.1"/>
    </source>
</evidence>
<dbReference type="RefSeq" id="WP_217666895.1">
    <property type="nucleotide sequence ID" value="NZ_JAHRID010000001.1"/>
</dbReference>
<protein>
    <submittedName>
        <fullName evidence="1">Uncharacterized protein</fullName>
    </submittedName>
</protein>
<proteinExistence type="predicted"/>
<keyword evidence="2" id="KW-1185">Reference proteome</keyword>
<comment type="caution">
    <text evidence="1">The sequence shown here is derived from an EMBL/GenBank/DDBJ whole genome shotgun (WGS) entry which is preliminary data.</text>
</comment>
<accession>A0ABS6MH52</accession>
<dbReference type="EMBL" id="JAHRID010000001">
    <property type="protein sequence ID" value="MBV2127965.1"/>
    <property type="molecule type" value="Genomic_DNA"/>
</dbReference>
<organism evidence="1 2">
    <name type="scientific">Arsukibacterium indicum</name>
    <dbReference type="NCBI Taxonomy" id="2848612"/>
    <lineage>
        <taxon>Bacteria</taxon>
        <taxon>Pseudomonadati</taxon>
        <taxon>Pseudomonadota</taxon>
        <taxon>Gammaproteobacteria</taxon>
        <taxon>Chromatiales</taxon>
        <taxon>Chromatiaceae</taxon>
        <taxon>Arsukibacterium</taxon>
    </lineage>
</organism>
<reference evidence="1 2" key="1">
    <citation type="submission" date="2021-06" db="EMBL/GenBank/DDBJ databases">
        <title>Rheinheimera indica sp. nov., isolated from deep-sea sediment.</title>
        <authorList>
            <person name="Wang Z."/>
            <person name="Zhang X.-Y."/>
        </authorList>
    </citation>
    <scope>NUCLEOTIDE SEQUENCE [LARGE SCALE GENOMIC DNA]</scope>
    <source>
        <strain evidence="1 2">SM2107</strain>
    </source>
</reference>
<name>A0ABS6MH52_9GAMM</name>
<dbReference type="Proteomes" id="UP000704611">
    <property type="component" value="Unassembled WGS sequence"/>
</dbReference>
<gene>
    <name evidence="1" type="ORF">KQY15_02480</name>
</gene>